<comment type="caution">
    <text evidence="11">The sequence shown here is derived from an EMBL/GenBank/DDBJ whole genome shotgun (WGS) entry which is preliminary data.</text>
</comment>
<keyword evidence="12" id="KW-1185">Reference proteome</keyword>
<proteinExistence type="inferred from homology"/>
<dbReference type="FunFam" id="1.10.10.60:FF:000335">
    <property type="entry name" value="DNA-directed RNA polymerase subunit N, putative"/>
    <property type="match status" value="1"/>
</dbReference>
<dbReference type="RefSeq" id="WP_054837744.1">
    <property type="nucleotide sequence ID" value="NZ_BBBY01000001.1"/>
</dbReference>
<dbReference type="GO" id="GO:0008270">
    <property type="term" value="F:zinc ion binding"/>
    <property type="evidence" value="ECO:0007669"/>
    <property type="project" value="UniProtKB-UniRule"/>
</dbReference>
<dbReference type="EC" id="2.7.7.6" evidence="10"/>
<feature type="binding site" evidence="10">
    <location>
        <position position="45"/>
    </location>
    <ligand>
        <name>Zn(2+)</name>
        <dbReference type="ChEBI" id="CHEBI:29105"/>
    </ligand>
</feature>
<evidence type="ECO:0000256" key="7">
    <source>
        <dbReference type="ARBA" id="ARBA00022833"/>
    </source>
</evidence>
<dbReference type="EMBL" id="WGGD01000005">
    <property type="protein sequence ID" value="MUN28794.1"/>
    <property type="molecule type" value="Genomic_DNA"/>
</dbReference>
<dbReference type="GO" id="GO:0006351">
    <property type="term" value="P:DNA-templated transcription"/>
    <property type="evidence" value="ECO:0007669"/>
    <property type="project" value="UniProtKB-UniRule"/>
</dbReference>
<keyword evidence="4 10" id="KW-0808">Transferase</keyword>
<comment type="subcellular location">
    <subcellularLocation>
        <location evidence="1 10">Cytoplasm</location>
    </subcellularLocation>
</comment>
<feature type="binding site" evidence="10">
    <location>
        <position position="7"/>
    </location>
    <ligand>
        <name>Zn(2+)</name>
        <dbReference type="ChEBI" id="CHEBI:29105"/>
    </ligand>
</feature>
<dbReference type="NCBIfam" id="NF003089">
    <property type="entry name" value="PRK04016.1"/>
    <property type="match status" value="1"/>
</dbReference>
<comment type="subunit">
    <text evidence="10">Part of the RNA polymerase complex.</text>
</comment>
<dbReference type="PANTHER" id="PTHR23431:SF3">
    <property type="entry name" value="DNA-DIRECTED RNA POLYMERASES I, II, AND III SUBUNIT RPABC5"/>
    <property type="match status" value="1"/>
</dbReference>
<feature type="binding site" evidence="10">
    <location>
        <position position="10"/>
    </location>
    <ligand>
        <name>Zn(2+)</name>
        <dbReference type="ChEBI" id="CHEBI:29105"/>
    </ligand>
</feature>
<evidence type="ECO:0000256" key="2">
    <source>
        <dbReference type="ARBA" id="ARBA00022478"/>
    </source>
</evidence>
<dbReference type="InterPro" id="IPR000268">
    <property type="entry name" value="RPABC5/Rpb10"/>
</dbReference>
<dbReference type="Gene3D" id="1.10.10.60">
    <property type="entry name" value="Homeodomain-like"/>
    <property type="match status" value="1"/>
</dbReference>
<dbReference type="OrthoDB" id="371754at2157"/>
<accession>A0A6A9QJF5</accession>
<keyword evidence="7 10" id="KW-0862">Zinc</keyword>
<comment type="function">
    <text evidence="10">DNA-dependent RNA polymerase (RNAP) catalyzes the transcription of DNA into RNA using the four ribonucleoside triphosphates as substrates.</text>
</comment>
<protein>
    <recommendedName>
        <fullName evidence="10">DNA-directed RNA polymerase subunit Rpo10</fullName>
        <ecNumber evidence="10">2.7.7.6</ecNumber>
    </recommendedName>
    <alternativeName>
        <fullName evidence="10">DNA-directed RNA polymerase subunit N</fullName>
    </alternativeName>
</protein>
<keyword evidence="2 10" id="KW-0240">DNA-directed RNA polymerase</keyword>
<keyword evidence="6 10" id="KW-0479">Metal-binding</keyword>
<evidence type="ECO:0000256" key="9">
    <source>
        <dbReference type="ARBA" id="ARBA00065509"/>
    </source>
</evidence>
<evidence type="ECO:0000256" key="1">
    <source>
        <dbReference type="ARBA" id="ARBA00004496"/>
    </source>
</evidence>
<dbReference type="Pfam" id="PF01194">
    <property type="entry name" value="RNA_pol_N"/>
    <property type="match status" value="1"/>
</dbReference>
<dbReference type="GO" id="GO:0003677">
    <property type="term" value="F:DNA binding"/>
    <property type="evidence" value="ECO:0007669"/>
    <property type="project" value="InterPro"/>
</dbReference>
<dbReference type="PROSITE" id="PS01112">
    <property type="entry name" value="RNA_POL_N_8KD"/>
    <property type="match status" value="1"/>
</dbReference>
<feature type="binding site" evidence="10">
    <location>
        <position position="44"/>
    </location>
    <ligand>
        <name>Zn(2+)</name>
        <dbReference type="ChEBI" id="CHEBI:29105"/>
    </ligand>
</feature>
<comment type="similarity">
    <text evidence="10">Belongs to the archaeal Rpo10/eukaryotic RPB10 RNA polymerase subunit family.</text>
</comment>
<dbReference type="GO" id="GO:0000428">
    <property type="term" value="C:DNA-directed RNA polymerase complex"/>
    <property type="evidence" value="ECO:0007669"/>
    <property type="project" value="UniProtKB-KW"/>
</dbReference>
<comment type="cofactor">
    <cofactor evidence="10">
        <name>Zn(2+)</name>
        <dbReference type="ChEBI" id="CHEBI:29105"/>
    </cofactor>
    <text evidence="10">Binds 1 zinc ion.</text>
</comment>
<dbReference type="PIRSF" id="PIRSF005653">
    <property type="entry name" value="RNA_pol_N/8_sub"/>
    <property type="match status" value="1"/>
</dbReference>
<name>A0A6A9QJF5_SULME</name>
<dbReference type="GO" id="GO:0005737">
    <property type="term" value="C:cytoplasm"/>
    <property type="evidence" value="ECO:0007669"/>
    <property type="project" value="UniProtKB-SubCell"/>
</dbReference>
<sequence length="66" mass="7557">MIIPVRCFTCGSLIADKWSAYASRVHAGEEPGKVLDDLGVRRYCCRRMFLSHVDIIQEVINYTRPV</sequence>
<evidence type="ECO:0000313" key="11">
    <source>
        <dbReference type="EMBL" id="MUN28794.1"/>
    </source>
</evidence>
<dbReference type="SUPFAM" id="SSF46924">
    <property type="entry name" value="RNA polymerase subunit RPB10"/>
    <property type="match status" value="1"/>
</dbReference>
<organism evidence="11 12">
    <name type="scientific">Sulfuracidifex metallicus DSM 6482 = JCM 9184</name>
    <dbReference type="NCBI Taxonomy" id="523847"/>
    <lineage>
        <taxon>Archaea</taxon>
        <taxon>Thermoproteota</taxon>
        <taxon>Thermoprotei</taxon>
        <taxon>Sulfolobales</taxon>
        <taxon>Sulfolobaceae</taxon>
        <taxon>Sulfuracidifex</taxon>
    </lineage>
</organism>
<evidence type="ECO:0000256" key="8">
    <source>
        <dbReference type="ARBA" id="ARBA00023163"/>
    </source>
</evidence>
<reference evidence="11 12" key="1">
    <citation type="submission" date="2019-10" db="EMBL/GenBank/DDBJ databases">
        <title>Sequencing and Assembly of Multiple Reported Metal-Biooxidizing Members of the Extremely Thermoacidophilic Archaeal Family Sulfolobaceae.</title>
        <authorList>
            <person name="Counts J.A."/>
            <person name="Kelly R.M."/>
        </authorList>
    </citation>
    <scope>NUCLEOTIDE SEQUENCE [LARGE SCALE GENOMIC DNA]</scope>
    <source>
        <strain evidence="11 12">DSM 6482</strain>
    </source>
</reference>
<dbReference type="InterPro" id="IPR020789">
    <property type="entry name" value="RNA_pol_suN_Zn-BS"/>
</dbReference>
<keyword evidence="8 10" id="KW-0804">Transcription</keyword>
<dbReference type="InterPro" id="IPR023580">
    <property type="entry name" value="RNA_pol_su_RPB10"/>
</dbReference>
<gene>
    <name evidence="10" type="primary">rpo10</name>
    <name evidence="10" type="synonym">rpoN</name>
    <name evidence="11" type="ORF">GC250_04920</name>
</gene>
<dbReference type="HAMAP" id="MF_00250">
    <property type="entry name" value="RNApol_arch_Rpo10"/>
    <property type="match status" value="1"/>
</dbReference>
<keyword evidence="3 10" id="KW-0963">Cytoplasm</keyword>
<evidence type="ECO:0000256" key="3">
    <source>
        <dbReference type="ARBA" id="ARBA00022490"/>
    </source>
</evidence>
<keyword evidence="5 10" id="KW-0548">Nucleotidyltransferase</keyword>
<evidence type="ECO:0000256" key="6">
    <source>
        <dbReference type="ARBA" id="ARBA00022723"/>
    </source>
</evidence>
<evidence type="ECO:0000256" key="10">
    <source>
        <dbReference type="HAMAP-Rule" id="MF_00250"/>
    </source>
</evidence>
<dbReference type="PANTHER" id="PTHR23431">
    <property type="entry name" value="DNA-DIRECTED RNA POLYMERASES I, II, AND III SUBUNIT RPABC5 FAMILY MEMBER"/>
    <property type="match status" value="1"/>
</dbReference>
<dbReference type="Proteomes" id="UP000470772">
    <property type="component" value="Unassembled WGS sequence"/>
</dbReference>
<evidence type="ECO:0000256" key="4">
    <source>
        <dbReference type="ARBA" id="ARBA00022679"/>
    </source>
</evidence>
<comment type="catalytic activity">
    <reaction evidence="10">
        <text>RNA(n) + a ribonucleoside 5'-triphosphate = RNA(n+1) + diphosphate</text>
        <dbReference type="Rhea" id="RHEA:21248"/>
        <dbReference type="Rhea" id="RHEA-COMP:14527"/>
        <dbReference type="Rhea" id="RHEA-COMP:17342"/>
        <dbReference type="ChEBI" id="CHEBI:33019"/>
        <dbReference type="ChEBI" id="CHEBI:61557"/>
        <dbReference type="ChEBI" id="CHEBI:140395"/>
        <dbReference type="EC" id="2.7.7.6"/>
    </reaction>
</comment>
<dbReference type="AlphaFoldDB" id="A0A6A9QJF5"/>
<dbReference type="GO" id="GO:0003899">
    <property type="term" value="F:DNA-directed RNA polymerase activity"/>
    <property type="evidence" value="ECO:0007669"/>
    <property type="project" value="UniProtKB-UniRule"/>
</dbReference>
<evidence type="ECO:0000313" key="12">
    <source>
        <dbReference type="Proteomes" id="UP000470772"/>
    </source>
</evidence>
<evidence type="ECO:0000256" key="5">
    <source>
        <dbReference type="ARBA" id="ARBA00022695"/>
    </source>
</evidence>
<comment type="subunit">
    <text evidence="9">Part of the 13-subunit RNA polymerase complex.</text>
</comment>